<dbReference type="AlphaFoldDB" id="A0A4Y8Q1Z1"/>
<evidence type="ECO:0000256" key="3">
    <source>
        <dbReference type="ARBA" id="ARBA00016463"/>
    </source>
</evidence>
<protein>
    <recommendedName>
        <fullName evidence="3">Heme exporter protein C</fullName>
    </recommendedName>
</protein>
<feature type="transmembrane region" description="Helical" evidence="8">
    <location>
        <begin position="79"/>
        <end position="99"/>
    </location>
</feature>
<evidence type="ECO:0000256" key="6">
    <source>
        <dbReference type="ARBA" id="ARBA00022989"/>
    </source>
</evidence>
<dbReference type="PRINTS" id="PR01386">
    <property type="entry name" value="CCMCBIOGNSIS"/>
</dbReference>
<feature type="transmembrane region" description="Helical" evidence="8">
    <location>
        <begin position="9"/>
        <end position="28"/>
    </location>
</feature>
<dbReference type="InterPro" id="IPR002541">
    <property type="entry name" value="Cyt_c_assembly"/>
</dbReference>
<sequence length="231" mass="26303">MGTTTERTLGILALISMIAALYLGLIYAPVESKMGIVQKIFYVHVGSAWSAFFAFFIVFVFSVAFLISKKQTHDHIANISAEVGFLFTTMVLITGPIWGRSSWNAWWSWEPRLTTTLILWFIFLGYFMIRRMDGLWEKKARLAAVFGIIGFIDVPIVFMSIRWWETKQHPIVFGSGPSQKGGGVEPEMLVALLAMLLAFTLLYFFMLYRGIVIAKLQQETNRLKEALRELA</sequence>
<dbReference type="Pfam" id="PF01578">
    <property type="entry name" value="Cytochrom_C_asm"/>
    <property type="match status" value="1"/>
</dbReference>
<comment type="similarity">
    <text evidence="2">Belongs to the CcmC/CycZ/HelC family.</text>
</comment>
<dbReference type="GO" id="GO:0005886">
    <property type="term" value="C:plasma membrane"/>
    <property type="evidence" value="ECO:0007669"/>
    <property type="project" value="TreeGrafter"/>
</dbReference>
<feature type="transmembrane region" description="Helical" evidence="8">
    <location>
        <begin position="48"/>
        <end position="67"/>
    </location>
</feature>
<keyword evidence="11" id="KW-1185">Reference proteome</keyword>
<dbReference type="InterPro" id="IPR003557">
    <property type="entry name" value="Cyt_c_biogenesis_CcmC"/>
</dbReference>
<evidence type="ECO:0000256" key="7">
    <source>
        <dbReference type="ARBA" id="ARBA00023136"/>
    </source>
</evidence>
<accession>A0A4Y8Q1Z1</accession>
<feature type="transmembrane region" description="Helical" evidence="8">
    <location>
        <begin position="188"/>
        <end position="208"/>
    </location>
</feature>
<reference evidence="10 11" key="1">
    <citation type="submission" date="2017-03" db="EMBL/GenBank/DDBJ databases">
        <title>Isolation of Levoglucosan Utilizing Bacteria.</title>
        <authorList>
            <person name="Arya A.S."/>
        </authorList>
    </citation>
    <scope>NUCLEOTIDE SEQUENCE [LARGE SCALE GENOMIC DNA]</scope>
    <source>
        <strain evidence="10 11">MEC069</strain>
    </source>
</reference>
<name>A0A4Y8Q1Z1_9BACL</name>
<evidence type="ECO:0000259" key="9">
    <source>
        <dbReference type="Pfam" id="PF01578"/>
    </source>
</evidence>
<dbReference type="GO" id="GO:0015232">
    <property type="term" value="F:heme transmembrane transporter activity"/>
    <property type="evidence" value="ECO:0007669"/>
    <property type="project" value="InterPro"/>
</dbReference>
<dbReference type="PANTHER" id="PTHR30071">
    <property type="entry name" value="HEME EXPORTER PROTEIN C"/>
    <property type="match status" value="1"/>
</dbReference>
<evidence type="ECO:0000256" key="4">
    <source>
        <dbReference type="ARBA" id="ARBA00022692"/>
    </source>
</evidence>
<feature type="transmembrane region" description="Helical" evidence="8">
    <location>
        <begin position="111"/>
        <end position="129"/>
    </location>
</feature>
<dbReference type="InterPro" id="IPR045062">
    <property type="entry name" value="Cyt_c_biogenesis_CcsA/CcmC"/>
</dbReference>
<feature type="domain" description="Cytochrome c assembly protein" evidence="9">
    <location>
        <begin position="13"/>
        <end position="166"/>
    </location>
</feature>
<evidence type="ECO:0000256" key="1">
    <source>
        <dbReference type="ARBA" id="ARBA00004141"/>
    </source>
</evidence>
<dbReference type="GO" id="GO:0017004">
    <property type="term" value="P:cytochrome complex assembly"/>
    <property type="evidence" value="ECO:0007669"/>
    <property type="project" value="UniProtKB-KW"/>
</dbReference>
<comment type="subcellular location">
    <subcellularLocation>
        <location evidence="1">Membrane</location>
        <topology evidence="1">Multi-pass membrane protein</topology>
    </subcellularLocation>
</comment>
<keyword evidence="7 8" id="KW-0472">Membrane</keyword>
<dbReference type="OrthoDB" id="9814290at2"/>
<dbReference type="EMBL" id="MYFO01000012">
    <property type="protein sequence ID" value="TFE87832.1"/>
    <property type="molecule type" value="Genomic_DNA"/>
</dbReference>
<gene>
    <name evidence="10" type="ORF">B5M42_11545</name>
</gene>
<dbReference type="PANTHER" id="PTHR30071:SF1">
    <property type="entry name" value="CYTOCHROME B_B6 PROTEIN-RELATED"/>
    <property type="match status" value="1"/>
</dbReference>
<dbReference type="RefSeq" id="WP_134752908.1">
    <property type="nucleotide sequence ID" value="NZ_MYFO02000012.1"/>
</dbReference>
<evidence type="ECO:0000313" key="11">
    <source>
        <dbReference type="Proteomes" id="UP000298246"/>
    </source>
</evidence>
<keyword evidence="6 8" id="KW-1133">Transmembrane helix</keyword>
<dbReference type="GO" id="GO:0020037">
    <property type="term" value="F:heme binding"/>
    <property type="evidence" value="ECO:0007669"/>
    <property type="project" value="InterPro"/>
</dbReference>
<evidence type="ECO:0000256" key="5">
    <source>
        <dbReference type="ARBA" id="ARBA00022748"/>
    </source>
</evidence>
<comment type="caution">
    <text evidence="10">The sequence shown here is derived from an EMBL/GenBank/DDBJ whole genome shotgun (WGS) entry which is preliminary data.</text>
</comment>
<keyword evidence="5" id="KW-0201">Cytochrome c-type biogenesis</keyword>
<keyword evidence="4 8" id="KW-0812">Transmembrane</keyword>
<dbReference type="Proteomes" id="UP000298246">
    <property type="component" value="Unassembled WGS sequence"/>
</dbReference>
<organism evidence="10 11">
    <name type="scientific">Paenibacillus athensensis</name>
    <dbReference type="NCBI Taxonomy" id="1967502"/>
    <lineage>
        <taxon>Bacteria</taxon>
        <taxon>Bacillati</taxon>
        <taxon>Bacillota</taxon>
        <taxon>Bacilli</taxon>
        <taxon>Bacillales</taxon>
        <taxon>Paenibacillaceae</taxon>
        <taxon>Paenibacillus</taxon>
    </lineage>
</organism>
<evidence type="ECO:0000256" key="8">
    <source>
        <dbReference type="SAM" id="Phobius"/>
    </source>
</evidence>
<feature type="transmembrane region" description="Helical" evidence="8">
    <location>
        <begin position="141"/>
        <end position="164"/>
    </location>
</feature>
<evidence type="ECO:0000256" key="2">
    <source>
        <dbReference type="ARBA" id="ARBA00005840"/>
    </source>
</evidence>
<evidence type="ECO:0000313" key="10">
    <source>
        <dbReference type="EMBL" id="TFE87832.1"/>
    </source>
</evidence>
<proteinExistence type="inferred from homology"/>